<protein>
    <submittedName>
        <fullName evidence="4">1-phosphatidylinositol phosphodiesterase</fullName>
    </submittedName>
</protein>
<dbReference type="Pfam" id="PF00388">
    <property type="entry name" value="PI-PLC-X"/>
    <property type="match status" value="1"/>
</dbReference>
<accession>A0ABR4MA56</accession>
<gene>
    <name evidence="4" type="ORF">HOO65_080111</name>
</gene>
<keyword evidence="5" id="KW-1185">Reference proteome</keyword>
<dbReference type="EMBL" id="JABSNW010000008">
    <property type="protein sequence ID" value="KAL2885161.1"/>
    <property type="molecule type" value="Genomic_DNA"/>
</dbReference>
<evidence type="ECO:0000313" key="5">
    <source>
        <dbReference type="Proteomes" id="UP001610728"/>
    </source>
</evidence>
<evidence type="ECO:0000256" key="2">
    <source>
        <dbReference type="SAM" id="SignalP"/>
    </source>
</evidence>
<dbReference type="PANTHER" id="PTHR13593:SF113">
    <property type="entry name" value="SI:DKEY-266F7.9"/>
    <property type="match status" value="1"/>
</dbReference>
<reference evidence="4 5" key="1">
    <citation type="submission" date="2020-05" db="EMBL/GenBank/DDBJ databases">
        <title>Ceratocystis lukuohia genome.</title>
        <authorList>
            <person name="Harrington T.C."/>
            <person name="Kim K."/>
            <person name="Mayers C.G."/>
        </authorList>
    </citation>
    <scope>NUCLEOTIDE SEQUENCE [LARGE SCALE GENOMIC DNA]</scope>
    <source>
        <strain evidence="4 5">C4212</strain>
    </source>
</reference>
<sequence>MQFPLFIILASLSFSYAGNLKGIEDKWSFDLGDVQYPDWMSCMGNNVPLSALTIPGTHNSMIFSLASSWTRTQNELLASQLLGGIRYIEISCRYTKDDIMVYNGLVNTGYSLKDVLYTMFNFLDDHPREVLILRIQKGGILGDSKKFLDFVERHFDPDSEMGDRVAKRIYFRNSGDISIPTIGEARGKVLILQDFKSSQPALYGIPWNSDTVSSYSHSLALGSLFLGLKWDGIESHFSQSRSEDFDKLRITHTTAGAGVKPIDIAAKNHLGFGMNRRLGRYLLFNLGDCFGIIAMDFPGYSLVKEIIMRNYRYRAPEPLDFPSFCATLPMPEKAVDDIIQDEMDDDNEVTPYDEITPGDEAPPAEGSADEAGDDEGAANLIR</sequence>
<feature type="signal peptide" evidence="2">
    <location>
        <begin position="1"/>
        <end position="17"/>
    </location>
</feature>
<organism evidence="4 5">
    <name type="scientific">Ceratocystis lukuohia</name>
    <dbReference type="NCBI Taxonomy" id="2019550"/>
    <lineage>
        <taxon>Eukaryota</taxon>
        <taxon>Fungi</taxon>
        <taxon>Dikarya</taxon>
        <taxon>Ascomycota</taxon>
        <taxon>Pezizomycotina</taxon>
        <taxon>Sordariomycetes</taxon>
        <taxon>Hypocreomycetidae</taxon>
        <taxon>Microascales</taxon>
        <taxon>Ceratocystidaceae</taxon>
        <taxon>Ceratocystis</taxon>
    </lineage>
</organism>
<feature type="compositionally biased region" description="Acidic residues" evidence="1">
    <location>
        <begin position="367"/>
        <end position="376"/>
    </location>
</feature>
<dbReference type="Gene3D" id="3.20.20.190">
    <property type="entry name" value="Phosphatidylinositol (PI) phosphodiesterase"/>
    <property type="match status" value="1"/>
</dbReference>
<dbReference type="PANTHER" id="PTHR13593">
    <property type="match status" value="1"/>
</dbReference>
<dbReference type="InterPro" id="IPR017946">
    <property type="entry name" value="PLC-like_Pdiesterase_TIM-brl"/>
</dbReference>
<feature type="domain" description="Phosphatidylinositol-specific phospholipase C X" evidence="3">
    <location>
        <begin position="46"/>
        <end position="194"/>
    </location>
</feature>
<evidence type="ECO:0000256" key="1">
    <source>
        <dbReference type="SAM" id="MobiDB-lite"/>
    </source>
</evidence>
<evidence type="ECO:0000259" key="3">
    <source>
        <dbReference type="SMART" id="SM00148"/>
    </source>
</evidence>
<dbReference type="PROSITE" id="PS50007">
    <property type="entry name" value="PIPLC_X_DOMAIN"/>
    <property type="match status" value="1"/>
</dbReference>
<dbReference type="RefSeq" id="XP_070856342.1">
    <property type="nucleotide sequence ID" value="XM_071001445.1"/>
</dbReference>
<keyword evidence="2" id="KW-0732">Signal</keyword>
<feature type="region of interest" description="Disordered" evidence="1">
    <location>
        <begin position="341"/>
        <end position="382"/>
    </location>
</feature>
<comment type="caution">
    <text evidence="4">The sequence shown here is derived from an EMBL/GenBank/DDBJ whole genome shotgun (WGS) entry which is preliminary data.</text>
</comment>
<feature type="chain" id="PRO_5046934531" evidence="2">
    <location>
        <begin position="18"/>
        <end position="382"/>
    </location>
</feature>
<dbReference type="SUPFAM" id="SSF51695">
    <property type="entry name" value="PLC-like phosphodiesterases"/>
    <property type="match status" value="1"/>
</dbReference>
<dbReference type="SMART" id="SM00148">
    <property type="entry name" value="PLCXc"/>
    <property type="match status" value="1"/>
</dbReference>
<dbReference type="InterPro" id="IPR000909">
    <property type="entry name" value="PLipase_C_PInositol-sp_X_dom"/>
</dbReference>
<dbReference type="InterPro" id="IPR051057">
    <property type="entry name" value="PI-PLC_domain"/>
</dbReference>
<evidence type="ECO:0000313" key="4">
    <source>
        <dbReference type="EMBL" id="KAL2885161.1"/>
    </source>
</evidence>
<proteinExistence type="predicted"/>
<dbReference type="GeneID" id="98120848"/>
<dbReference type="Proteomes" id="UP001610728">
    <property type="component" value="Unassembled WGS sequence"/>
</dbReference>
<name>A0ABR4MA56_9PEZI</name>